<dbReference type="AlphaFoldDB" id="A0AAV8AAV7"/>
<feature type="region of interest" description="Disordered" evidence="2">
    <location>
        <begin position="37"/>
        <end position="68"/>
    </location>
</feature>
<feature type="region of interest" description="Disordered" evidence="2">
    <location>
        <begin position="473"/>
        <end position="524"/>
    </location>
</feature>
<dbReference type="EMBL" id="JANTQA010000012">
    <property type="protein sequence ID" value="KAJ3451003.1"/>
    <property type="molecule type" value="Genomic_DNA"/>
</dbReference>
<evidence type="ECO:0000313" key="5">
    <source>
        <dbReference type="Proteomes" id="UP001146793"/>
    </source>
</evidence>
<dbReference type="CDD" id="cd00159">
    <property type="entry name" value="RhoGAP"/>
    <property type="match status" value="1"/>
</dbReference>
<feature type="region of interest" description="Disordered" evidence="2">
    <location>
        <begin position="431"/>
        <end position="461"/>
    </location>
</feature>
<evidence type="ECO:0000313" key="4">
    <source>
        <dbReference type="EMBL" id="KAJ3451003.1"/>
    </source>
</evidence>
<feature type="compositionally biased region" description="Polar residues" evidence="2">
    <location>
        <begin position="57"/>
        <end position="68"/>
    </location>
</feature>
<feature type="compositionally biased region" description="Polar residues" evidence="2">
    <location>
        <begin position="478"/>
        <end position="488"/>
    </location>
</feature>
<dbReference type="InterPro" id="IPR050729">
    <property type="entry name" value="Rho-GAP"/>
</dbReference>
<dbReference type="GO" id="GO:0007165">
    <property type="term" value="P:signal transduction"/>
    <property type="evidence" value="ECO:0007669"/>
    <property type="project" value="InterPro"/>
</dbReference>
<feature type="region of interest" description="Disordered" evidence="2">
    <location>
        <begin position="120"/>
        <end position="235"/>
    </location>
</feature>
<dbReference type="PROSITE" id="PS50238">
    <property type="entry name" value="RHOGAP"/>
    <property type="match status" value="1"/>
</dbReference>
<dbReference type="Pfam" id="PF00620">
    <property type="entry name" value="RhoGAP"/>
    <property type="match status" value="1"/>
</dbReference>
<dbReference type="Gene3D" id="1.10.555.10">
    <property type="entry name" value="Rho GTPase activation protein"/>
    <property type="match status" value="1"/>
</dbReference>
<dbReference type="InterPro" id="IPR008936">
    <property type="entry name" value="Rho_GTPase_activation_prot"/>
</dbReference>
<dbReference type="PANTHER" id="PTHR23176:SF129">
    <property type="entry name" value="RHO GTPASE ACTIVATING PROTEIN AT 16F, ISOFORM E-RELATED"/>
    <property type="match status" value="1"/>
</dbReference>
<keyword evidence="1" id="KW-0343">GTPase activation</keyword>
<dbReference type="InterPro" id="IPR000198">
    <property type="entry name" value="RhoGAP_dom"/>
</dbReference>
<evidence type="ECO:0000259" key="3">
    <source>
        <dbReference type="PROSITE" id="PS50238"/>
    </source>
</evidence>
<feature type="domain" description="Rho-GAP" evidence="3">
    <location>
        <begin position="253"/>
        <end position="449"/>
    </location>
</feature>
<sequence length="564" mass="65049">MTNLAQPSPLKQQFNQNNSGTLTRNHSYAMMSMQNKTKLETKKSLPDFSQKQKETKINNQEESSSTNIYNDPILDRELLQIGLDELQNIEVDSFIDFEMKEFVDPTIEPEIKVNKKNENRFQGNEIQKSPNNVTKQNETISKNPNPNENEKINNTNNNTNTSTNLGNNSTTGTTENNKNTNTIKKEIKKENEPNTSETEKPKKKWKKFKKLTKKAKSKSKILRSKAKSKSKHLSHISKQLLNQKKVDNTVFGVSLDLVLQREQRANNQPPRIVEQCIRYLDRGSLKEVGLYRLSGSLLQVNKHKEEYNNGADVKIDEIMDCNVVCSLFKLWFRELPDPIIPSEYHQKLVTLSSKDDYTIIQEVYEILKQLPIQNQTIFQNLLPHLYRVQEYADINKMNANNLAIVFSPTLHIPLKIMSTMIAEYESILPETKQPNTNDESQLESENNQSVKNADESFTGSEYDDFYTGSGTEFDHSDNFSTDESSPKQAETDSPKRLHLTKRTSERSLLSKTNINSKSSKKNTEQNDGLADYIIKIDPEKYKQEKLLVDLNHEFDNLFNKQWNH</sequence>
<feature type="compositionally biased region" description="Basic and acidic residues" evidence="2">
    <location>
        <begin position="37"/>
        <end position="56"/>
    </location>
</feature>
<gene>
    <name evidence="4" type="ORF">M0812_07199</name>
</gene>
<feature type="compositionally biased region" description="Polar residues" evidence="2">
    <location>
        <begin position="432"/>
        <end position="459"/>
    </location>
</feature>
<evidence type="ECO:0000256" key="2">
    <source>
        <dbReference type="SAM" id="MobiDB-lite"/>
    </source>
</evidence>
<dbReference type="PANTHER" id="PTHR23176">
    <property type="entry name" value="RHO/RAC/CDC GTPASE-ACTIVATING PROTEIN"/>
    <property type="match status" value="1"/>
</dbReference>
<dbReference type="GO" id="GO:0005737">
    <property type="term" value="C:cytoplasm"/>
    <property type="evidence" value="ECO:0007669"/>
    <property type="project" value="TreeGrafter"/>
</dbReference>
<feature type="compositionally biased region" description="Low complexity" evidence="2">
    <location>
        <begin position="141"/>
        <end position="182"/>
    </location>
</feature>
<feature type="compositionally biased region" description="Basic and acidic residues" evidence="2">
    <location>
        <begin position="183"/>
        <end position="200"/>
    </location>
</feature>
<comment type="caution">
    <text evidence="4">The sequence shown here is derived from an EMBL/GenBank/DDBJ whole genome shotgun (WGS) entry which is preliminary data.</text>
</comment>
<feature type="compositionally biased region" description="Polar residues" evidence="2">
    <location>
        <begin position="120"/>
        <end position="140"/>
    </location>
</feature>
<protein>
    <submittedName>
        <fullName evidence="4">Rho/rac/cdc gtpase-activating protein</fullName>
    </submittedName>
</protein>
<feature type="region of interest" description="Disordered" evidence="2">
    <location>
        <begin position="1"/>
        <end position="23"/>
    </location>
</feature>
<dbReference type="SMART" id="SM00324">
    <property type="entry name" value="RhoGAP"/>
    <property type="match status" value="1"/>
</dbReference>
<dbReference type="SUPFAM" id="SSF48350">
    <property type="entry name" value="GTPase activation domain, GAP"/>
    <property type="match status" value="1"/>
</dbReference>
<feature type="compositionally biased region" description="Basic residues" evidence="2">
    <location>
        <begin position="201"/>
        <end position="235"/>
    </location>
</feature>
<proteinExistence type="predicted"/>
<name>A0AAV8AAV7_9EUKA</name>
<organism evidence="4 5">
    <name type="scientific">Anaeramoeba flamelloides</name>
    <dbReference type="NCBI Taxonomy" id="1746091"/>
    <lineage>
        <taxon>Eukaryota</taxon>
        <taxon>Metamonada</taxon>
        <taxon>Anaeramoebidae</taxon>
        <taxon>Anaeramoeba</taxon>
    </lineage>
</organism>
<accession>A0AAV8AAV7</accession>
<reference evidence="4" key="1">
    <citation type="submission" date="2022-08" db="EMBL/GenBank/DDBJ databases">
        <title>Novel sulphate-reducing endosymbionts in the free-living metamonad Anaeramoeba.</title>
        <authorList>
            <person name="Jerlstrom-Hultqvist J."/>
            <person name="Cepicka I."/>
            <person name="Gallot-Lavallee L."/>
            <person name="Salas-Leiva D."/>
            <person name="Curtis B.A."/>
            <person name="Zahonova K."/>
            <person name="Pipaliya S."/>
            <person name="Dacks J."/>
            <person name="Roger A.J."/>
        </authorList>
    </citation>
    <scope>NUCLEOTIDE SEQUENCE</scope>
    <source>
        <strain evidence="4">Busselton2</strain>
    </source>
</reference>
<evidence type="ECO:0000256" key="1">
    <source>
        <dbReference type="ARBA" id="ARBA00022468"/>
    </source>
</evidence>
<feature type="compositionally biased region" description="Low complexity" evidence="2">
    <location>
        <begin position="507"/>
        <end position="517"/>
    </location>
</feature>
<dbReference type="GO" id="GO:0005096">
    <property type="term" value="F:GTPase activator activity"/>
    <property type="evidence" value="ECO:0007669"/>
    <property type="project" value="UniProtKB-KW"/>
</dbReference>
<dbReference type="Proteomes" id="UP001146793">
    <property type="component" value="Unassembled WGS sequence"/>
</dbReference>